<organism evidence="3 4">
    <name type="scientific">Mycena chlorophos</name>
    <name type="common">Agaric fungus</name>
    <name type="synonym">Agaricus chlorophos</name>
    <dbReference type="NCBI Taxonomy" id="658473"/>
    <lineage>
        <taxon>Eukaryota</taxon>
        <taxon>Fungi</taxon>
        <taxon>Dikarya</taxon>
        <taxon>Basidiomycota</taxon>
        <taxon>Agaricomycotina</taxon>
        <taxon>Agaricomycetes</taxon>
        <taxon>Agaricomycetidae</taxon>
        <taxon>Agaricales</taxon>
        <taxon>Marasmiineae</taxon>
        <taxon>Mycenaceae</taxon>
        <taxon>Mycena</taxon>
    </lineage>
</organism>
<feature type="chain" id="PRO_5034835395" evidence="2">
    <location>
        <begin position="19"/>
        <end position="156"/>
    </location>
</feature>
<name>A0A8H6TSZ9_MYCCL</name>
<evidence type="ECO:0000256" key="2">
    <source>
        <dbReference type="SAM" id="SignalP"/>
    </source>
</evidence>
<keyword evidence="4" id="KW-1185">Reference proteome</keyword>
<feature type="compositionally biased region" description="Polar residues" evidence="1">
    <location>
        <begin position="82"/>
        <end position="101"/>
    </location>
</feature>
<comment type="caution">
    <text evidence="3">The sequence shown here is derived from an EMBL/GenBank/DDBJ whole genome shotgun (WGS) entry which is preliminary data.</text>
</comment>
<dbReference type="AlphaFoldDB" id="A0A8H6TSZ9"/>
<sequence length="156" mass="16150">MHIRAASMLVCFAAAALAVPLQRRTSLEAPTKRSALLDTRAVDFDDPEFSVGSLFERDNVLSVDLSSAPTDSDTDSDLQFTDGESVSDFSADTGSIASSGQDVSIDTETSSIDSDGSLSAAEDGDVPVSGFNITLTLLPGETSIPFITPPVATATA</sequence>
<feature type="region of interest" description="Disordered" evidence="1">
    <location>
        <begin position="66"/>
        <end position="123"/>
    </location>
</feature>
<dbReference type="EMBL" id="JACAZE010000002">
    <property type="protein sequence ID" value="KAF7321205.1"/>
    <property type="molecule type" value="Genomic_DNA"/>
</dbReference>
<accession>A0A8H6TSZ9</accession>
<feature type="compositionally biased region" description="Low complexity" evidence="1">
    <location>
        <begin position="102"/>
        <end position="115"/>
    </location>
</feature>
<reference evidence="3" key="1">
    <citation type="submission" date="2020-05" db="EMBL/GenBank/DDBJ databases">
        <title>Mycena genomes resolve the evolution of fungal bioluminescence.</title>
        <authorList>
            <person name="Tsai I.J."/>
        </authorList>
    </citation>
    <scope>NUCLEOTIDE SEQUENCE</scope>
    <source>
        <strain evidence="3">110903Hualien_Pintung</strain>
    </source>
</reference>
<feature type="signal peptide" evidence="2">
    <location>
        <begin position="1"/>
        <end position="18"/>
    </location>
</feature>
<keyword evidence="2" id="KW-0732">Signal</keyword>
<gene>
    <name evidence="3" type="ORF">HMN09_00209100</name>
</gene>
<proteinExistence type="predicted"/>
<evidence type="ECO:0000313" key="3">
    <source>
        <dbReference type="EMBL" id="KAF7321205.1"/>
    </source>
</evidence>
<evidence type="ECO:0000313" key="4">
    <source>
        <dbReference type="Proteomes" id="UP000613580"/>
    </source>
</evidence>
<dbReference type="Proteomes" id="UP000613580">
    <property type="component" value="Unassembled WGS sequence"/>
</dbReference>
<evidence type="ECO:0000256" key="1">
    <source>
        <dbReference type="SAM" id="MobiDB-lite"/>
    </source>
</evidence>
<protein>
    <submittedName>
        <fullName evidence="3">Uncharacterized protein</fullName>
    </submittedName>
</protein>